<name>A0A0N4Z783_PARTI</name>
<dbReference type="SUPFAM" id="SSF82199">
    <property type="entry name" value="SET domain"/>
    <property type="match status" value="1"/>
</dbReference>
<keyword evidence="4" id="KW-0489">Methyltransferase</keyword>
<evidence type="ECO:0000313" key="15">
    <source>
        <dbReference type="WBParaSite" id="PTRK_0000303500.1"/>
    </source>
</evidence>
<evidence type="ECO:0000256" key="5">
    <source>
        <dbReference type="ARBA" id="ARBA00022679"/>
    </source>
</evidence>
<keyword evidence="5" id="KW-0808">Transferase</keyword>
<dbReference type="WBParaSite" id="PTRK_0000303500.1">
    <property type="protein sequence ID" value="PTRK_0000303500.1"/>
    <property type="gene ID" value="PTRK_0000303500"/>
</dbReference>
<evidence type="ECO:0000256" key="3">
    <source>
        <dbReference type="ARBA" id="ARBA00022454"/>
    </source>
</evidence>
<evidence type="ECO:0000256" key="10">
    <source>
        <dbReference type="ARBA" id="ARBA00023328"/>
    </source>
</evidence>
<evidence type="ECO:0000256" key="6">
    <source>
        <dbReference type="ARBA" id="ARBA00022691"/>
    </source>
</evidence>
<dbReference type="PROSITE" id="PS50280">
    <property type="entry name" value="SET"/>
    <property type="match status" value="1"/>
</dbReference>
<organism evidence="14 15">
    <name type="scientific">Parastrongyloides trichosuri</name>
    <name type="common">Possum-specific nematode worm</name>
    <dbReference type="NCBI Taxonomy" id="131310"/>
    <lineage>
        <taxon>Eukaryota</taxon>
        <taxon>Metazoa</taxon>
        <taxon>Ecdysozoa</taxon>
        <taxon>Nematoda</taxon>
        <taxon>Chromadorea</taxon>
        <taxon>Rhabditida</taxon>
        <taxon>Tylenchina</taxon>
        <taxon>Panagrolaimomorpha</taxon>
        <taxon>Strongyloidoidea</taxon>
        <taxon>Strongyloididae</taxon>
        <taxon>Parastrongyloides</taxon>
    </lineage>
</organism>
<dbReference type="SMART" id="SM00298">
    <property type="entry name" value="CHROMO"/>
    <property type="match status" value="1"/>
</dbReference>
<dbReference type="GO" id="GO:0046872">
    <property type="term" value="F:metal ion binding"/>
    <property type="evidence" value="ECO:0007669"/>
    <property type="project" value="UniProtKB-KW"/>
</dbReference>
<dbReference type="InterPro" id="IPR016197">
    <property type="entry name" value="Chromo-like_dom_sf"/>
</dbReference>
<dbReference type="STRING" id="131310.A0A0N4Z783"/>
<keyword evidence="9" id="KW-0539">Nucleus</keyword>
<feature type="compositionally biased region" description="Polar residues" evidence="11">
    <location>
        <begin position="42"/>
        <end position="59"/>
    </location>
</feature>
<dbReference type="Gene3D" id="2.170.270.10">
    <property type="entry name" value="SET domain"/>
    <property type="match status" value="1"/>
</dbReference>
<dbReference type="SUPFAM" id="SSF54160">
    <property type="entry name" value="Chromo domain-like"/>
    <property type="match status" value="1"/>
</dbReference>
<dbReference type="InterPro" id="IPR001214">
    <property type="entry name" value="SET_dom"/>
</dbReference>
<dbReference type="GO" id="GO:0000775">
    <property type="term" value="C:chromosome, centromeric region"/>
    <property type="evidence" value="ECO:0007669"/>
    <property type="project" value="UniProtKB-SubCell"/>
</dbReference>
<dbReference type="InterPro" id="IPR000953">
    <property type="entry name" value="Chromo/chromo_shadow_dom"/>
</dbReference>
<keyword evidence="6" id="KW-0949">S-adenosyl-L-methionine</keyword>
<reference evidence="15" key="1">
    <citation type="submission" date="2017-02" db="UniProtKB">
        <authorList>
            <consortium name="WormBaseParasite"/>
        </authorList>
    </citation>
    <scope>IDENTIFICATION</scope>
</reference>
<dbReference type="Pfam" id="PF00385">
    <property type="entry name" value="Chromo"/>
    <property type="match status" value="1"/>
</dbReference>
<proteinExistence type="predicted"/>
<dbReference type="PROSITE" id="PS50013">
    <property type="entry name" value="CHROMO_2"/>
    <property type="match status" value="1"/>
</dbReference>
<dbReference type="Pfam" id="PF00856">
    <property type="entry name" value="SET"/>
    <property type="match status" value="1"/>
</dbReference>
<dbReference type="Gene3D" id="2.40.50.40">
    <property type="match status" value="1"/>
</dbReference>
<dbReference type="PROSITE" id="PS00598">
    <property type="entry name" value="CHROMO_1"/>
    <property type="match status" value="1"/>
</dbReference>
<evidence type="ECO:0000256" key="7">
    <source>
        <dbReference type="ARBA" id="ARBA00022723"/>
    </source>
</evidence>
<dbReference type="GO" id="GO:0005634">
    <property type="term" value="C:nucleus"/>
    <property type="evidence" value="ECO:0007669"/>
    <property type="project" value="UniProtKB-SubCell"/>
</dbReference>
<feature type="domain" description="Chromo" evidence="12">
    <location>
        <begin position="73"/>
        <end position="130"/>
    </location>
</feature>
<evidence type="ECO:0000313" key="14">
    <source>
        <dbReference type="Proteomes" id="UP000038045"/>
    </source>
</evidence>
<dbReference type="InterPro" id="IPR023780">
    <property type="entry name" value="Chromo_domain"/>
</dbReference>
<dbReference type="InterPro" id="IPR046341">
    <property type="entry name" value="SET_dom_sf"/>
</dbReference>
<evidence type="ECO:0000256" key="2">
    <source>
        <dbReference type="ARBA" id="ARBA00004584"/>
    </source>
</evidence>
<comment type="subcellular location">
    <subcellularLocation>
        <location evidence="2">Chromosome</location>
        <location evidence="2">Centromere</location>
    </subcellularLocation>
    <subcellularLocation>
        <location evidence="1">Nucleus</location>
    </subcellularLocation>
</comment>
<evidence type="ECO:0000256" key="4">
    <source>
        <dbReference type="ARBA" id="ARBA00022603"/>
    </source>
</evidence>
<keyword evidence="8" id="KW-0862">Zinc</keyword>
<dbReference type="AlphaFoldDB" id="A0A0N4Z783"/>
<keyword evidence="10" id="KW-0137">Centromere</keyword>
<evidence type="ECO:0000256" key="8">
    <source>
        <dbReference type="ARBA" id="ARBA00022833"/>
    </source>
</evidence>
<evidence type="ECO:0000256" key="9">
    <source>
        <dbReference type="ARBA" id="ARBA00023242"/>
    </source>
</evidence>
<dbReference type="GO" id="GO:0008168">
    <property type="term" value="F:methyltransferase activity"/>
    <property type="evidence" value="ECO:0007669"/>
    <property type="project" value="UniProtKB-KW"/>
</dbReference>
<evidence type="ECO:0000259" key="13">
    <source>
        <dbReference type="PROSITE" id="PS50280"/>
    </source>
</evidence>
<dbReference type="PANTHER" id="PTHR46223:SF3">
    <property type="entry name" value="HISTONE-LYSINE N-METHYLTRANSFERASE SET-23"/>
    <property type="match status" value="1"/>
</dbReference>
<sequence length="458" mass="53674">MDIKESTHKQSKLVLNIIAAGPDESSVTESMDGSEFSYITDVTESSGNDQTEESLSSVETNRKRKMNSSDEEYEVESILLRNRKERQYLIKWENFDWSAITWEPYSNIKQCTNEIRRLKERESVFDKLESSKKKKSRISMVKMKLANKCTSFINYRNLELTIYKCTQNEEPIYIYNHIDDDAVPEFKYIPDQVIHGKYIRYIRSDNSIYENKFNGRDENFIFHHRTRSELERSYSGLKCTCDSNPCLTKISQRGRIHKLLIGKTEDKSWSLFAGGEIKKGDFICKCAGSIILRNDIFENGYIFDINYLCQNKSRNANRNNFCIDTTEMGNECRFLNHSCDPNCYPQVITSKNKNLEFVEMLFFAKRDISFNEEITIDYFGGRLEFDKKESFIQCNCISPKCRKFVPANNSLINKYWFRQSSNKIEGNISDFMNESTESDITKLAYISQQKKAARKYIF</sequence>
<dbReference type="CDD" id="cd00024">
    <property type="entry name" value="CD_CSD"/>
    <property type="match status" value="1"/>
</dbReference>
<feature type="domain" description="SET" evidence="13">
    <location>
        <begin position="257"/>
        <end position="379"/>
    </location>
</feature>
<dbReference type="Proteomes" id="UP000038045">
    <property type="component" value="Unplaced"/>
</dbReference>
<accession>A0A0N4Z783</accession>
<evidence type="ECO:0000259" key="12">
    <source>
        <dbReference type="PROSITE" id="PS50013"/>
    </source>
</evidence>
<feature type="region of interest" description="Disordered" evidence="11">
    <location>
        <begin position="42"/>
        <end position="67"/>
    </location>
</feature>
<dbReference type="PANTHER" id="PTHR46223">
    <property type="entry name" value="HISTONE-LYSINE N-METHYLTRANSFERASE SUV39H"/>
    <property type="match status" value="1"/>
</dbReference>
<keyword evidence="3" id="KW-0158">Chromosome</keyword>
<dbReference type="InterPro" id="IPR050973">
    <property type="entry name" value="H3K9_Histone-Lys_N-MTase"/>
</dbReference>
<dbReference type="GO" id="GO:0032259">
    <property type="term" value="P:methylation"/>
    <property type="evidence" value="ECO:0007669"/>
    <property type="project" value="UniProtKB-KW"/>
</dbReference>
<keyword evidence="14" id="KW-1185">Reference proteome</keyword>
<dbReference type="SMART" id="SM00317">
    <property type="entry name" value="SET"/>
    <property type="match status" value="1"/>
</dbReference>
<evidence type="ECO:0000256" key="11">
    <source>
        <dbReference type="SAM" id="MobiDB-lite"/>
    </source>
</evidence>
<evidence type="ECO:0000256" key="1">
    <source>
        <dbReference type="ARBA" id="ARBA00004123"/>
    </source>
</evidence>
<keyword evidence="7" id="KW-0479">Metal-binding</keyword>
<dbReference type="InterPro" id="IPR023779">
    <property type="entry name" value="Chromodomain_CS"/>
</dbReference>
<protein>
    <submittedName>
        <fullName evidence="15">Histone-lysine N-methyltransferase</fullName>
    </submittedName>
</protein>